<dbReference type="Proteomes" id="UP000068382">
    <property type="component" value="Unassembled WGS sequence"/>
</dbReference>
<evidence type="ECO:0000313" key="4">
    <source>
        <dbReference type="EMBL" id="KUP93336.1"/>
    </source>
</evidence>
<dbReference type="CDD" id="cd05276">
    <property type="entry name" value="p53_inducible_oxidoreductase"/>
    <property type="match status" value="1"/>
</dbReference>
<dbReference type="SUPFAM" id="SSF50129">
    <property type="entry name" value="GroES-like"/>
    <property type="match status" value="1"/>
</dbReference>
<dbReference type="EC" id="2.3.1.41" evidence="4"/>
<dbReference type="EMBL" id="LPUY01000054">
    <property type="protein sequence ID" value="KUP93336.1"/>
    <property type="molecule type" value="Genomic_DNA"/>
</dbReference>
<dbReference type="InterPro" id="IPR020843">
    <property type="entry name" value="ER"/>
</dbReference>
<keyword evidence="5" id="KW-1185">Reference proteome</keyword>
<dbReference type="Pfam" id="PF08240">
    <property type="entry name" value="ADH_N"/>
    <property type="match status" value="1"/>
</dbReference>
<dbReference type="NCBIfam" id="TIGR02824">
    <property type="entry name" value="quinone_pig3"/>
    <property type="match status" value="1"/>
</dbReference>
<dbReference type="PANTHER" id="PTHR48106">
    <property type="entry name" value="QUINONE OXIDOREDUCTASE PIG3-RELATED"/>
    <property type="match status" value="1"/>
</dbReference>
<dbReference type="Pfam" id="PF13602">
    <property type="entry name" value="ADH_zinc_N_2"/>
    <property type="match status" value="1"/>
</dbReference>
<keyword evidence="4" id="KW-0808">Transferase</keyword>
<comment type="caution">
    <text evidence="4">The sequence shown here is derived from an EMBL/GenBank/DDBJ whole genome shotgun (WGS) entry which is preliminary data.</text>
</comment>
<gene>
    <name evidence="4" type="primary">ppsC</name>
    <name evidence="4" type="ORF">TRIHO_18330</name>
</gene>
<dbReference type="SMART" id="SM00829">
    <property type="entry name" value="PKS_ER"/>
    <property type="match status" value="1"/>
</dbReference>
<evidence type="ECO:0000256" key="2">
    <source>
        <dbReference type="ARBA" id="ARBA00023002"/>
    </source>
</evidence>
<evidence type="ECO:0000256" key="1">
    <source>
        <dbReference type="ARBA" id="ARBA00022857"/>
    </source>
</evidence>
<keyword evidence="2" id="KW-0560">Oxidoreductase</keyword>
<dbReference type="GO" id="GO:0016651">
    <property type="term" value="F:oxidoreductase activity, acting on NAD(P)H"/>
    <property type="evidence" value="ECO:0007669"/>
    <property type="project" value="TreeGrafter"/>
</dbReference>
<dbReference type="InterPro" id="IPR036291">
    <property type="entry name" value="NAD(P)-bd_dom_sf"/>
</dbReference>
<dbReference type="GO" id="GO:0004315">
    <property type="term" value="F:3-oxoacyl-[acyl-carrier-protein] synthase activity"/>
    <property type="evidence" value="ECO:0007669"/>
    <property type="project" value="UniProtKB-EC"/>
</dbReference>
<keyword evidence="1" id="KW-0521">NADP</keyword>
<dbReference type="Gene3D" id="3.90.180.10">
    <property type="entry name" value="Medium-chain alcohol dehydrogenases, catalytic domain"/>
    <property type="match status" value="1"/>
</dbReference>
<dbReference type="InterPro" id="IPR011032">
    <property type="entry name" value="GroES-like_sf"/>
</dbReference>
<feature type="domain" description="Enoyl reductase (ER)" evidence="3">
    <location>
        <begin position="22"/>
        <end position="332"/>
    </location>
</feature>
<proteinExistence type="predicted"/>
<evidence type="ECO:0000313" key="5">
    <source>
        <dbReference type="Proteomes" id="UP000068382"/>
    </source>
</evidence>
<dbReference type="PANTHER" id="PTHR48106:SF8">
    <property type="entry name" value="OS02G0805600 PROTEIN"/>
    <property type="match status" value="1"/>
</dbReference>
<protein>
    <submittedName>
        <fullName evidence="4">Phthiocerol synthesis polyketide synthase type I PpsC</fullName>
        <ecNumber evidence="4">2.3.1.41</ecNumber>
    </submittedName>
</protein>
<dbReference type="SUPFAM" id="SSF51735">
    <property type="entry name" value="NAD(P)-binding Rossmann-fold domains"/>
    <property type="match status" value="1"/>
</dbReference>
<evidence type="ECO:0000259" key="3">
    <source>
        <dbReference type="SMART" id="SM00829"/>
    </source>
</evidence>
<dbReference type="InterPro" id="IPR013154">
    <property type="entry name" value="ADH-like_N"/>
</dbReference>
<reference evidence="4 5" key="1">
    <citation type="submission" date="2015-12" db="EMBL/GenBank/DDBJ databases">
        <title>Genome sequence of the marine Rhodobacteraceae strain O3.65, Candidatus Tritonibacter horizontis.</title>
        <authorList>
            <person name="Poehlein A."/>
            <person name="Giebel H.A."/>
            <person name="Voget S."/>
            <person name="Brinkhoff T."/>
        </authorList>
    </citation>
    <scope>NUCLEOTIDE SEQUENCE [LARGE SCALE GENOMIC DNA]</scope>
    <source>
        <strain evidence="4 5">O3.65</strain>
    </source>
</reference>
<dbReference type="AlphaFoldDB" id="A0A132BYQ7"/>
<name>A0A132BYQ7_9RHOB</name>
<keyword evidence="4" id="KW-0012">Acyltransferase</keyword>
<accession>A0A132BYQ7</accession>
<dbReference type="GO" id="GO:0070402">
    <property type="term" value="F:NADPH binding"/>
    <property type="evidence" value="ECO:0007669"/>
    <property type="project" value="TreeGrafter"/>
</dbReference>
<dbReference type="PATRIC" id="fig|1768241.3.peg.1924"/>
<dbReference type="InterPro" id="IPR014189">
    <property type="entry name" value="Quinone_OxRdtase_PIG3"/>
</dbReference>
<organism evidence="4 5">
    <name type="scientific">Tritonibacter horizontis</name>
    <dbReference type="NCBI Taxonomy" id="1768241"/>
    <lineage>
        <taxon>Bacteria</taxon>
        <taxon>Pseudomonadati</taxon>
        <taxon>Pseudomonadota</taxon>
        <taxon>Alphaproteobacteria</taxon>
        <taxon>Rhodobacterales</taxon>
        <taxon>Paracoccaceae</taxon>
        <taxon>Tritonibacter</taxon>
    </lineage>
</organism>
<sequence length="338" mass="35287">MRQPKTKALPETMRAIEISEFGAPEVLTPVTRPVPQPAYDQVVIRVAYAGVNRPDALQRAGAYAPPKGASDLPGLEAAGEIVAVGSGVTSWQPGDLVCALLPGGGYAEYVATPAAHCLPIPEGLSLKEAACLPETCFTVWSNVVTRGGLRAGERFLVHGGSSGIGTTAIQIAAALGARVYVTAGSDDKCAACVGLGADVAINYRDEDFVALMQADGGAHLILDMVGGDYIPRNIKALADDGRLVHIAFLQGPKAELNFAQIMARRLTVTGSTLRPQSDLAKARIARDLAEAVWPMVEAGKLRPVMDSTYPLAEAAAAHARMESSTHIGKIVLEVAGAD</sequence>
<dbReference type="Gene3D" id="3.40.50.720">
    <property type="entry name" value="NAD(P)-binding Rossmann-like Domain"/>
    <property type="match status" value="1"/>
</dbReference>